<evidence type="ECO:0000256" key="6">
    <source>
        <dbReference type="SAM" id="Coils"/>
    </source>
</evidence>
<dbReference type="InterPro" id="IPR017441">
    <property type="entry name" value="Protein_kinase_ATP_BS"/>
</dbReference>
<dbReference type="Pfam" id="PF05773">
    <property type="entry name" value="RWD"/>
    <property type="match status" value="1"/>
</dbReference>
<dbReference type="GO" id="GO:0005524">
    <property type="term" value="F:ATP binding"/>
    <property type="evidence" value="ECO:0007669"/>
    <property type="project" value="UniProtKB-UniRule"/>
</dbReference>
<evidence type="ECO:0000256" key="2">
    <source>
        <dbReference type="ARBA" id="ARBA00022741"/>
    </source>
</evidence>
<evidence type="ECO:0000256" key="7">
    <source>
        <dbReference type="SAM" id="MobiDB-lite"/>
    </source>
</evidence>
<keyword evidence="10" id="KW-0396">Initiation factor</keyword>
<dbReference type="EC" id="2.7.11.1" evidence="10"/>
<dbReference type="SUPFAM" id="SSF56112">
    <property type="entry name" value="Protein kinase-like (PK-like)"/>
    <property type="match status" value="2"/>
</dbReference>
<dbReference type="GO" id="GO:0005634">
    <property type="term" value="C:nucleus"/>
    <property type="evidence" value="ECO:0007669"/>
    <property type="project" value="TreeGrafter"/>
</dbReference>
<comment type="caution">
    <text evidence="10">The sequence shown here is derived from an EMBL/GenBank/DDBJ whole genome shotgun (WGS) entry which is preliminary data.</text>
</comment>
<dbReference type="CDD" id="cd23823">
    <property type="entry name" value="RWD_GCN2"/>
    <property type="match status" value="1"/>
</dbReference>
<dbReference type="Proteomes" id="UP001140217">
    <property type="component" value="Unassembled WGS sequence"/>
</dbReference>
<evidence type="ECO:0000256" key="5">
    <source>
        <dbReference type="PROSITE-ProRule" id="PRU10141"/>
    </source>
</evidence>
<name>A0A9W8LF12_9FUNG</name>
<evidence type="ECO:0000313" key="10">
    <source>
        <dbReference type="EMBL" id="KAJ2778926.1"/>
    </source>
</evidence>
<dbReference type="Gene3D" id="3.10.110.10">
    <property type="entry name" value="Ubiquitin Conjugating Enzyme"/>
    <property type="match status" value="1"/>
</dbReference>
<dbReference type="PANTHER" id="PTHR11042">
    <property type="entry name" value="EUKARYOTIC TRANSLATION INITIATION FACTOR 2-ALPHA KINASE EIF2-ALPHA KINASE -RELATED"/>
    <property type="match status" value="1"/>
</dbReference>
<keyword evidence="10" id="KW-0648">Protein biosynthesis</keyword>
<dbReference type="InterPro" id="IPR006575">
    <property type="entry name" value="RWD_dom"/>
</dbReference>
<dbReference type="GO" id="GO:0003743">
    <property type="term" value="F:translation initiation factor activity"/>
    <property type="evidence" value="ECO:0007669"/>
    <property type="project" value="UniProtKB-KW"/>
</dbReference>
<feature type="region of interest" description="Disordered" evidence="7">
    <location>
        <begin position="220"/>
        <end position="243"/>
    </location>
</feature>
<keyword evidence="6" id="KW-0175">Coiled coil</keyword>
<protein>
    <submittedName>
        <fullName evidence="10">Eukaryotic translation initiation factor 2-alpha kinase</fullName>
        <ecNumber evidence="10">2.7.11.1</ecNumber>
    </submittedName>
</protein>
<dbReference type="PROSITE" id="PS50908">
    <property type="entry name" value="RWD"/>
    <property type="match status" value="1"/>
</dbReference>
<dbReference type="Pfam" id="PF00069">
    <property type="entry name" value="Pkinase"/>
    <property type="match status" value="2"/>
</dbReference>
<dbReference type="InterPro" id="IPR000719">
    <property type="entry name" value="Prot_kinase_dom"/>
</dbReference>
<feature type="domain" description="Protein kinase" evidence="8">
    <location>
        <begin position="269"/>
        <end position="539"/>
    </location>
</feature>
<feature type="domain" description="RWD" evidence="9">
    <location>
        <begin position="11"/>
        <end position="123"/>
    </location>
</feature>
<dbReference type="InterPro" id="IPR050339">
    <property type="entry name" value="CC_SR_Kinase"/>
</dbReference>
<evidence type="ECO:0000256" key="1">
    <source>
        <dbReference type="ARBA" id="ARBA00022679"/>
    </source>
</evidence>
<feature type="compositionally biased region" description="Low complexity" evidence="7">
    <location>
        <begin position="605"/>
        <end position="616"/>
    </location>
</feature>
<dbReference type="PROSITE" id="PS50011">
    <property type="entry name" value="PROTEIN_KINASE_DOM"/>
    <property type="match status" value="2"/>
</dbReference>
<evidence type="ECO:0000259" key="8">
    <source>
        <dbReference type="PROSITE" id="PS50011"/>
    </source>
</evidence>
<dbReference type="AlphaFoldDB" id="A0A9W8LF12"/>
<keyword evidence="2 5" id="KW-0547">Nucleotide-binding</keyword>
<proteinExistence type="predicted"/>
<dbReference type="InterPro" id="IPR011009">
    <property type="entry name" value="Kinase-like_dom_sf"/>
</dbReference>
<keyword evidence="4 5" id="KW-0067">ATP-binding</keyword>
<feature type="compositionally biased region" description="Gly residues" evidence="7">
    <location>
        <begin position="228"/>
        <end position="243"/>
    </location>
</feature>
<dbReference type="GO" id="GO:0005737">
    <property type="term" value="C:cytoplasm"/>
    <property type="evidence" value="ECO:0007669"/>
    <property type="project" value="TreeGrafter"/>
</dbReference>
<dbReference type="InterPro" id="IPR016135">
    <property type="entry name" value="UBQ-conjugating_enzyme/RWD"/>
</dbReference>
<dbReference type="GO" id="GO:0010468">
    <property type="term" value="P:regulation of gene expression"/>
    <property type="evidence" value="ECO:0007669"/>
    <property type="project" value="UniProtKB-ARBA"/>
</dbReference>
<feature type="region of interest" description="Disordered" evidence="7">
    <location>
        <begin position="590"/>
        <end position="619"/>
    </location>
</feature>
<feature type="domain" description="Protein kinase" evidence="8">
    <location>
        <begin position="628"/>
        <end position="703"/>
    </location>
</feature>
<dbReference type="FunFam" id="3.10.110.10:FF:000050">
    <property type="entry name" value="eIF-2-alpha kinase GCN2"/>
    <property type="match status" value="1"/>
</dbReference>
<dbReference type="GO" id="GO:0004674">
    <property type="term" value="F:protein serine/threonine kinase activity"/>
    <property type="evidence" value="ECO:0007669"/>
    <property type="project" value="UniProtKB-EC"/>
</dbReference>
<dbReference type="PANTHER" id="PTHR11042:SF136">
    <property type="entry name" value="EIF-2-ALPHA KINASE GCN2"/>
    <property type="match status" value="1"/>
</dbReference>
<evidence type="ECO:0000256" key="4">
    <source>
        <dbReference type="ARBA" id="ARBA00022840"/>
    </source>
</evidence>
<dbReference type="GO" id="GO:0051246">
    <property type="term" value="P:regulation of protein metabolic process"/>
    <property type="evidence" value="ECO:0007669"/>
    <property type="project" value="UniProtKB-ARBA"/>
</dbReference>
<reference evidence="10" key="1">
    <citation type="submission" date="2022-07" db="EMBL/GenBank/DDBJ databases">
        <title>Phylogenomic reconstructions and comparative analyses of Kickxellomycotina fungi.</title>
        <authorList>
            <person name="Reynolds N.K."/>
            <person name="Stajich J.E."/>
            <person name="Barry K."/>
            <person name="Grigoriev I.V."/>
            <person name="Crous P."/>
            <person name="Smith M.E."/>
        </authorList>
    </citation>
    <scope>NUCLEOTIDE SEQUENCE</scope>
    <source>
        <strain evidence="10">NBRC 105414</strain>
    </source>
</reference>
<evidence type="ECO:0000256" key="3">
    <source>
        <dbReference type="ARBA" id="ARBA00022777"/>
    </source>
</evidence>
<keyword evidence="11" id="KW-1185">Reference proteome</keyword>
<evidence type="ECO:0000313" key="11">
    <source>
        <dbReference type="Proteomes" id="UP001140217"/>
    </source>
</evidence>
<dbReference type="SMART" id="SM00220">
    <property type="entry name" value="S_TKc"/>
    <property type="match status" value="1"/>
</dbReference>
<dbReference type="GO" id="GO:0033554">
    <property type="term" value="P:cellular response to stress"/>
    <property type="evidence" value="ECO:0007669"/>
    <property type="project" value="UniProtKB-ARBA"/>
</dbReference>
<dbReference type="PROSITE" id="PS00107">
    <property type="entry name" value="PROTEIN_KINASE_ATP"/>
    <property type="match status" value="1"/>
</dbReference>
<keyword evidence="1 10" id="KW-0808">Transferase</keyword>
<evidence type="ECO:0000259" key="9">
    <source>
        <dbReference type="PROSITE" id="PS50908"/>
    </source>
</evidence>
<feature type="non-terminal residue" evidence="10">
    <location>
        <position position="703"/>
    </location>
</feature>
<dbReference type="EMBL" id="JANBUL010000203">
    <property type="protein sequence ID" value="KAJ2778926.1"/>
    <property type="molecule type" value="Genomic_DNA"/>
</dbReference>
<dbReference type="Gene3D" id="1.10.510.10">
    <property type="entry name" value="Transferase(Phosphotransferase) domain 1"/>
    <property type="match status" value="1"/>
</dbReference>
<organism evidence="10 11">
    <name type="scientific">Coemansia javaensis</name>
    <dbReference type="NCBI Taxonomy" id="2761396"/>
    <lineage>
        <taxon>Eukaryota</taxon>
        <taxon>Fungi</taxon>
        <taxon>Fungi incertae sedis</taxon>
        <taxon>Zoopagomycota</taxon>
        <taxon>Kickxellomycotina</taxon>
        <taxon>Kickxellomycetes</taxon>
        <taxon>Kickxellales</taxon>
        <taxon>Kickxellaceae</taxon>
        <taxon>Coemansia</taxon>
    </lineage>
</organism>
<feature type="binding site" evidence="5">
    <location>
        <position position="658"/>
    </location>
    <ligand>
        <name>ATP</name>
        <dbReference type="ChEBI" id="CHEBI:30616"/>
    </ligand>
</feature>
<sequence length="703" mass="75661">MDEATREIQQNELSALRAIFMEDYRDVVAKTAWKVKQEAPEFVIRVRPTDEALGERVWAGLHVRLPRAYPRAAAQATVEEAHGLSEAQAHEAGQLVRRRAEELAGGEAVYELAIALGEYMSANNSAAQAAQPSFHQQMVDRERAGQERERERAVEAAARRLRADQEELLELQARIGEELRRKSQARSDDRRHAAELDEAVHSVAGRWAEGIQLLRFDEPVELDPPADSGGGSGVSGGGGGGGGGGARFSTVALEEADVADGLCTVFDAYPTDLEAGAAAMATLSLAERFTVQCFSATAQHYVADRGRQQIERVGARVAALARVRHPNVLAVRGSRVEVVNRGGPSPAVCLWVLGDAQLAPGSSTLDELLAACGTLAPQQAGTYLRHILLALVALHAAGFIHRNVAPGNVLVVRERRARFAAKLFNTSYREELIALHRVTPLSAAVDDMVGSDMRVAPEVVDRPEMMGRKNDVWCAGVVGLAMVLGPQALRGVPIGAEPRVLAAHRAAMPPLLHDALALLLTPDHAARPSAMEALACPFFAHHHHHGLGGSEPPVLRQALDSASRGLTIADGSKAAAAPFFVAPENVAGLTTRKRPGQPSLPQPQPATSSSSSSAKAVRPTASRYRTDFEEIGFLGKGGFGSVVKARNLIDGRFYAIKKIKLDPLNPEGNKKIFREVTTLSRLHHQNVVRYYTTWVESVGCEDS</sequence>
<dbReference type="GO" id="GO:0009893">
    <property type="term" value="P:positive regulation of metabolic process"/>
    <property type="evidence" value="ECO:0007669"/>
    <property type="project" value="UniProtKB-ARBA"/>
</dbReference>
<dbReference type="OrthoDB" id="341578at2759"/>
<gene>
    <name evidence="10" type="primary">GCN2</name>
    <name evidence="10" type="ORF">H4R18_004318</name>
</gene>
<accession>A0A9W8LF12</accession>
<dbReference type="SUPFAM" id="SSF54495">
    <property type="entry name" value="UBC-like"/>
    <property type="match status" value="1"/>
</dbReference>
<feature type="coiled-coil region" evidence="6">
    <location>
        <begin position="154"/>
        <end position="181"/>
    </location>
</feature>
<keyword evidence="3 10" id="KW-0418">Kinase</keyword>
<dbReference type="Gene3D" id="3.30.200.20">
    <property type="entry name" value="Phosphorylase Kinase, domain 1"/>
    <property type="match status" value="1"/>
</dbReference>